<feature type="transmembrane region" description="Helical" evidence="2">
    <location>
        <begin position="414"/>
        <end position="433"/>
    </location>
</feature>
<reference evidence="3 4" key="1">
    <citation type="submission" date="2019-03" db="EMBL/GenBank/DDBJ databases">
        <title>Deep-cultivation of Planctomycetes and their phenomic and genomic characterization uncovers novel biology.</title>
        <authorList>
            <person name="Wiegand S."/>
            <person name="Jogler M."/>
            <person name="Boedeker C."/>
            <person name="Pinto D."/>
            <person name="Vollmers J."/>
            <person name="Rivas-Marin E."/>
            <person name="Kohn T."/>
            <person name="Peeters S.H."/>
            <person name="Heuer A."/>
            <person name="Rast P."/>
            <person name="Oberbeckmann S."/>
            <person name="Bunk B."/>
            <person name="Jeske O."/>
            <person name="Meyerdierks A."/>
            <person name="Storesund J.E."/>
            <person name="Kallscheuer N."/>
            <person name="Luecker S."/>
            <person name="Lage O.M."/>
            <person name="Pohl T."/>
            <person name="Merkel B.J."/>
            <person name="Hornburger P."/>
            <person name="Mueller R.-W."/>
            <person name="Bruemmer F."/>
            <person name="Labrenz M."/>
            <person name="Spormann A.M."/>
            <person name="Op den Camp H."/>
            <person name="Overmann J."/>
            <person name="Amann R."/>
            <person name="Jetten M.S.M."/>
            <person name="Mascher T."/>
            <person name="Medema M.H."/>
            <person name="Devos D.P."/>
            <person name="Kaster A.-K."/>
            <person name="Ovreas L."/>
            <person name="Rohde M."/>
            <person name="Galperin M.Y."/>
            <person name="Jogler C."/>
        </authorList>
    </citation>
    <scope>NUCLEOTIDE SEQUENCE [LARGE SCALE GENOMIC DNA]</scope>
    <source>
        <strain evidence="3 4">V144</strain>
    </source>
</reference>
<sequence length="620" mass="71100">MYSLLLTLLFYCFAGLIVFRCVPRRLHLLAWGSLPILWVSFLSLAGLLETTLSLPAIISILTLFCGLIVYVLRKHQSNLRERLFVSSPLTFWMLFAFLLGEFLIAIQVHLLVPWGSWDPMFTWVLRARFLVDGGDLWTQGFSNDLALLHPDYPPLFSWALVPLWSLDGSRSALAVACLTIPFFAGWMSILTGWWRLIETRNSLWGYLTVAIILGTPFLVYLHAIKSLDFILSYTILTSLAWYHFAKKEQSRSGWMISGFVVAWAALVKNEGQLWMVSFFGSLLLLQSLHFFSPYRKVNTNSQLSRKSILFASLQGVFIPLSFLIWFKISLAPPNDLIEPQRAFEISQVLQPEVFFNSFSLLVRLDQVEEWERHQLILNHLWNVLSNWKAEGLLLCSVPVLLLFILLLRKKPFPSMLLAIGIQLTGYYLVYLLTPYNPYWHVSSSMNRLLIHIAPAAVCLLGFSLCYSPVDSANSKQNAPEYARFFRLTVLSLPLVCLLFCYSQIRSNTFPWDFQSEPLNREEQLANLEFPPVSHATFVTNQFEPAMLYQMQFAALPTVLVVDRREKTLIASFPTEEELKTYCQQNGWNLKQNRAGLGWAESITPNGPLPHMDQIRQQNGM</sequence>
<evidence type="ECO:0000256" key="1">
    <source>
        <dbReference type="SAM" id="MobiDB-lite"/>
    </source>
</evidence>
<feature type="transmembrane region" description="Helical" evidence="2">
    <location>
        <begin position="203"/>
        <end position="223"/>
    </location>
</feature>
<feature type="transmembrane region" description="Helical" evidence="2">
    <location>
        <begin position="448"/>
        <end position="469"/>
    </location>
</feature>
<keyword evidence="2" id="KW-0472">Membrane</keyword>
<evidence type="ECO:0000313" key="4">
    <source>
        <dbReference type="Proteomes" id="UP000318704"/>
    </source>
</evidence>
<keyword evidence="2" id="KW-1133">Transmembrane helix</keyword>
<dbReference type="EMBL" id="CP037920">
    <property type="protein sequence ID" value="QDT96540.1"/>
    <property type="molecule type" value="Genomic_DNA"/>
</dbReference>
<dbReference type="KEGG" id="gaw:V144x_19980"/>
<feature type="transmembrane region" description="Helical" evidence="2">
    <location>
        <begin position="387"/>
        <end position="407"/>
    </location>
</feature>
<protein>
    <recommendedName>
        <fullName evidence="5">Glycosyltransferase RgtA/B/C/D-like domain-containing protein</fullName>
    </recommendedName>
</protein>
<feature type="transmembrane region" description="Helical" evidence="2">
    <location>
        <begin position="229"/>
        <end position="245"/>
    </location>
</feature>
<feature type="region of interest" description="Disordered" evidence="1">
    <location>
        <begin position="600"/>
        <end position="620"/>
    </location>
</feature>
<feature type="transmembrane region" description="Helical" evidence="2">
    <location>
        <begin position="273"/>
        <end position="295"/>
    </location>
</feature>
<organism evidence="3 4">
    <name type="scientific">Gimesia aquarii</name>
    <dbReference type="NCBI Taxonomy" id="2527964"/>
    <lineage>
        <taxon>Bacteria</taxon>
        <taxon>Pseudomonadati</taxon>
        <taxon>Planctomycetota</taxon>
        <taxon>Planctomycetia</taxon>
        <taxon>Planctomycetales</taxon>
        <taxon>Planctomycetaceae</taxon>
        <taxon>Gimesia</taxon>
    </lineage>
</organism>
<evidence type="ECO:0000313" key="3">
    <source>
        <dbReference type="EMBL" id="QDT96540.1"/>
    </source>
</evidence>
<evidence type="ECO:0000256" key="2">
    <source>
        <dbReference type="SAM" id="Phobius"/>
    </source>
</evidence>
<dbReference type="AlphaFoldDB" id="A0A517VU81"/>
<accession>A0A517VU81</accession>
<feature type="transmembrane region" description="Helical" evidence="2">
    <location>
        <begin position="307"/>
        <end position="326"/>
    </location>
</feature>
<feature type="transmembrane region" description="Helical" evidence="2">
    <location>
        <begin position="252"/>
        <end position="267"/>
    </location>
</feature>
<feature type="transmembrane region" description="Helical" evidence="2">
    <location>
        <begin position="172"/>
        <end position="196"/>
    </location>
</feature>
<feature type="transmembrane region" description="Helical" evidence="2">
    <location>
        <begin position="6"/>
        <end position="22"/>
    </location>
</feature>
<feature type="transmembrane region" description="Helical" evidence="2">
    <location>
        <begin position="92"/>
        <end position="112"/>
    </location>
</feature>
<feature type="transmembrane region" description="Helical" evidence="2">
    <location>
        <begin position="54"/>
        <end position="72"/>
    </location>
</feature>
<feature type="transmembrane region" description="Helical" evidence="2">
    <location>
        <begin position="29"/>
        <end position="48"/>
    </location>
</feature>
<dbReference type="Proteomes" id="UP000318704">
    <property type="component" value="Chromosome"/>
</dbReference>
<dbReference type="RefSeq" id="WP_144984848.1">
    <property type="nucleotide sequence ID" value="NZ_CP037920.1"/>
</dbReference>
<name>A0A517VU81_9PLAN</name>
<feature type="transmembrane region" description="Helical" evidence="2">
    <location>
        <begin position="481"/>
        <end position="504"/>
    </location>
</feature>
<keyword evidence="2" id="KW-0812">Transmembrane</keyword>
<gene>
    <name evidence="3" type="ORF">V144x_19980</name>
</gene>
<proteinExistence type="predicted"/>
<evidence type="ECO:0008006" key="5">
    <source>
        <dbReference type="Google" id="ProtNLM"/>
    </source>
</evidence>